<dbReference type="PROSITE" id="PS51782">
    <property type="entry name" value="LYSM"/>
    <property type="match status" value="2"/>
</dbReference>
<gene>
    <name evidence="3" type="ORF">E0485_18425</name>
</gene>
<feature type="region of interest" description="Disordered" evidence="1">
    <location>
        <begin position="212"/>
        <end position="296"/>
    </location>
</feature>
<evidence type="ECO:0000259" key="2">
    <source>
        <dbReference type="PROSITE" id="PS51782"/>
    </source>
</evidence>
<name>A0A4R4E628_9BACL</name>
<dbReference type="CDD" id="cd00118">
    <property type="entry name" value="LysM"/>
    <property type="match status" value="1"/>
</dbReference>
<comment type="caution">
    <text evidence="3">The sequence shown here is derived from an EMBL/GenBank/DDBJ whole genome shotgun (WGS) entry which is preliminary data.</text>
</comment>
<dbReference type="SMART" id="SM00257">
    <property type="entry name" value="LysM"/>
    <property type="match status" value="2"/>
</dbReference>
<dbReference type="InterPro" id="IPR036779">
    <property type="entry name" value="LysM_dom_sf"/>
</dbReference>
<feature type="compositionally biased region" description="Basic and acidic residues" evidence="1">
    <location>
        <begin position="232"/>
        <end position="255"/>
    </location>
</feature>
<dbReference type="Pfam" id="PF01476">
    <property type="entry name" value="LysM"/>
    <property type="match status" value="2"/>
</dbReference>
<dbReference type="OrthoDB" id="2033517at2"/>
<feature type="domain" description="LysM" evidence="2">
    <location>
        <begin position="2"/>
        <end position="47"/>
    </location>
</feature>
<dbReference type="GO" id="GO:0008932">
    <property type="term" value="F:lytic endotransglycosylase activity"/>
    <property type="evidence" value="ECO:0007669"/>
    <property type="project" value="TreeGrafter"/>
</dbReference>
<dbReference type="InterPro" id="IPR018392">
    <property type="entry name" value="LysM"/>
</dbReference>
<feature type="compositionally biased region" description="Polar residues" evidence="1">
    <location>
        <begin position="218"/>
        <end position="231"/>
    </location>
</feature>
<evidence type="ECO:0000256" key="1">
    <source>
        <dbReference type="SAM" id="MobiDB-lite"/>
    </source>
</evidence>
<proteinExistence type="predicted"/>
<evidence type="ECO:0000313" key="3">
    <source>
        <dbReference type="EMBL" id="TCZ75126.1"/>
    </source>
</evidence>
<feature type="domain" description="LysM" evidence="2">
    <location>
        <begin position="63"/>
        <end position="108"/>
    </location>
</feature>
<dbReference type="SUPFAM" id="SSF54106">
    <property type="entry name" value="LysM domain"/>
    <property type="match status" value="2"/>
</dbReference>
<dbReference type="EMBL" id="SKFG01000022">
    <property type="protein sequence ID" value="TCZ75126.1"/>
    <property type="molecule type" value="Genomic_DNA"/>
</dbReference>
<accession>A0A4R4E628</accession>
<dbReference type="PANTHER" id="PTHR33734">
    <property type="entry name" value="LYSM DOMAIN-CONTAINING GPI-ANCHORED PROTEIN 2"/>
    <property type="match status" value="1"/>
</dbReference>
<dbReference type="AlphaFoldDB" id="A0A4R4E628"/>
<dbReference type="RefSeq" id="WP_132419538.1">
    <property type="nucleotide sequence ID" value="NZ_SKFG01000022.1"/>
</dbReference>
<organism evidence="3 4">
    <name type="scientific">Paenibacillus albiflavus</name>
    <dbReference type="NCBI Taxonomy" id="2545760"/>
    <lineage>
        <taxon>Bacteria</taxon>
        <taxon>Bacillati</taxon>
        <taxon>Bacillota</taxon>
        <taxon>Bacilli</taxon>
        <taxon>Bacillales</taxon>
        <taxon>Paenibacillaceae</taxon>
        <taxon>Paenibacillus</taxon>
    </lineage>
</organism>
<feature type="compositionally biased region" description="Polar residues" evidence="1">
    <location>
        <begin position="277"/>
        <end position="296"/>
    </location>
</feature>
<evidence type="ECO:0000313" key="4">
    <source>
        <dbReference type="Proteomes" id="UP000295418"/>
    </source>
</evidence>
<protein>
    <submittedName>
        <fullName evidence="3">LysM peptidoglycan-binding domain-containing protein</fullName>
    </submittedName>
</protein>
<sequence length="296" mass="32903">MKIHMVRKGESIQSLADKFNIHPDTLLYANSQIDNPEQLLPGMRVKIPLPPSPLEIPPAEYLDEYVVKQGDTLWKLSKAWNVPLKGLIAVNPHLRNPNVLLDGEIVYIPKLNADIQPVEPHDQIAAQPDETAAQPEFAFTSDITDSQEDQVRQSQEFIDLSAPHHVEELSYISSLGSGSTNVDPPQWGDLYSGYATSPTKAYDKYGIDPKMNIPEYPTTENVLSENPSQQKPHQENLMKLSEKDKASKKSAEISKAKANKSKSKKNAVALLSVKTPHASNKPASKSVKKNQPWTKL</sequence>
<keyword evidence="4" id="KW-1185">Reference proteome</keyword>
<reference evidence="3 4" key="1">
    <citation type="submission" date="2019-03" db="EMBL/GenBank/DDBJ databases">
        <authorList>
            <person name="Kim M.K.M."/>
        </authorList>
    </citation>
    <scope>NUCLEOTIDE SEQUENCE [LARGE SCALE GENOMIC DNA]</scope>
    <source>
        <strain evidence="3 4">18JY21-1</strain>
    </source>
</reference>
<dbReference type="Proteomes" id="UP000295418">
    <property type="component" value="Unassembled WGS sequence"/>
</dbReference>
<dbReference type="Gene3D" id="3.10.350.10">
    <property type="entry name" value="LysM domain"/>
    <property type="match status" value="2"/>
</dbReference>
<dbReference type="PANTHER" id="PTHR33734:SF34">
    <property type="entry name" value="SPOIVD-ASSOCIATED FACTOR A"/>
    <property type="match status" value="1"/>
</dbReference>